<dbReference type="RefSeq" id="WP_264291176.1">
    <property type="nucleotide sequence ID" value="NZ_CABVRG010000036.1"/>
</dbReference>
<gene>
    <name evidence="1" type="ORF">PT517_06515</name>
</gene>
<proteinExistence type="predicted"/>
<comment type="caution">
    <text evidence="1">The sequence shown here is derived from an EMBL/GenBank/DDBJ whole genome shotgun (WGS) entry which is preliminary data.</text>
</comment>
<dbReference type="AlphaFoldDB" id="A0AAW6VGX8"/>
<organism evidence="1 2">
    <name type="scientific">Aliarcobacter butzleri</name>
    <dbReference type="NCBI Taxonomy" id="28197"/>
    <lineage>
        <taxon>Bacteria</taxon>
        <taxon>Pseudomonadati</taxon>
        <taxon>Campylobacterota</taxon>
        <taxon>Epsilonproteobacteria</taxon>
        <taxon>Campylobacterales</taxon>
        <taxon>Arcobacteraceae</taxon>
        <taxon>Aliarcobacter</taxon>
    </lineage>
</organism>
<reference evidence="1" key="1">
    <citation type="journal article" date="2023" name="Antibiotics">
        <title>Genomic Characterization of Antibiotic-Resistant Campylobacterales Isolated from Chilean Poultry Meat.</title>
        <authorList>
            <person name="Concha-Toloza M."/>
            <person name="Lopez-Cantillo M."/>
            <person name="Molina-Mora J.A."/>
            <person name="Collado L."/>
        </authorList>
    </citation>
    <scope>NUCLEOTIDE SEQUENCE</scope>
    <source>
        <strain evidence="1">FR1p153A2</strain>
    </source>
</reference>
<name>A0AAW6VGX8_9BACT</name>
<dbReference type="Proteomes" id="UP001237501">
    <property type="component" value="Unassembled WGS sequence"/>
</dbReference>
<evidence type="ECO:0000313" key="1">
    <source>
        <dbReference type="EMBL" id="MDK2041439.1"/>
    </source>
</evidence>
<sequence>MKKWDAQKSDNKQIFEVTKEIEENIETVFDLLNRIREINCEEE</sequence>
<accession>A0AAW6VGX8</accession>
<dbReference type="EMBL" id="JAQTJK010000006">
    <property type="protein sequence ID" value="MDK2041439.1"/>
    <property type="molecule type" value="Genomic_DNA"/>
</dbReference>
<reference evidence="1" key="2">
    <citation type="submission" date="2023-02" db="EMBL/GenBank/DDBJ databases">
        <authorList>
            <person name="Concha-Toloza M."/>
            <person name="Lopez-Cantillo M."/>
            <person name="Molina-Mora J."/>
            <person name="Collado L."/>
        </authorList>
    </citation>
    <scope>NUCLEOTIDE SEQUENCE</scope>
    <source>
        <strain evidence="1">FR1p153A2</strain>
    </source>
</reference>
<protein>
    <submittedName>
        <fullName evidence="1">Uncharacterized protein</fullName>
    </submittedName>
</protein>
<evidence type="ECO:0000313" key="2">
    <source>
        <dbReference type="Proteomes" id="UP001237501"/>
    </source>
</evidence>